<protein>
    <submittedName>
        <fullName evidence="4">Peptidoglycan -binding protein</fullName>
    </submittedName>
</protein>
<dbReference type="AlphaFoldDB" id="A0A967K8K9"/>
<dbReference type="CDD" id="cd07185">
    <property type="entry name" value="OmpA_C-like"/>
    <property type="match status" value="1"/>
</dbReference>
<keyword evidence="5" id="KW-1185">Reference proteome</keyword>
<name>A0A967K8K9_9PROT</name>
<feature type="coiled-coil region" evidence="2">
    <location>
        <begin position="230"/>
        <end position="313"/>
    </location>
</feature>
<organism evidence="4 5">
    <name type="scientific">Pelagibius litoralis</name>
    <dbReference type="NCBI Taxonomy" id="374515"/>
    <lineage>
        <taxon>Bacteria</taxon>
        <taxon>Pseudomonadati</taxon>
        <taxon>Pseudomonadota</taxon>
        <taxon>Alphaproteobacteria</taxon>
        <taxon>Rhodospirillales</taxon>
        <taxon>Rhodovibrionaceae</taxon>
        <taxon>Pelagibius</taxon>
    </lineage>
</organism>
<dbReference type="PROSITE" id="PS51123">
    <property type="entry name" value="OMPA_2"/>
    <property type="match status" value="1"/>
</dbReference>
<dbReference type="Pfam" id="PF00691">
    <property type="entry name" value="OmpA"/>
    <property type="match status" value="1"/>
</dbReference>
<evidence type="ECO:0000313" key="5">
    <source>
        <dbReference type="Proteomes" id="UP000761264"/>
    </source>
</evidence>
<dbReference type="Gene3D" id="3.30.1330.60">
    <property type="entry name" value="OmpA-like domain"/>
    <property type="match status" value="1"/>
</dbReference>
<dbReference type="SUPFAM" id="SSF103088">
    <property type="entry name" value="OmpA-like"/>
    <property type="match status" value="1"/>
</dbReference>
<evidence type="ECO:0000313" key="4">
    <source>
        <dbReference type="EMBL" id="NIA70513.1"/>
    </source>
</evidence>
<proteinExistence type="predicted"/>
<keyword evidence="2" id="KW-0175">Coiled coil</keyword>
<evidence type="ECO:0000256" key="1">
    <source>
        <dbReference type="PROSITE-ProRule" id="PRU00473"/>
    </source>
</evidence>
<dbReference type="GO" id="GO:0016020">
    <property type="term" value="C:membrane"/>
    <property type="evidence" value="ECO:0007669"/>
    <property type="project" value="UniProtKB-UniRule"/>
</dbReference>
<dbReference type="RefSeq" id="WP_167227191.1">
    <property type="nucleotide sequence ID" value="NZ_JAAQPH010000014.1"/>
</dbReference>
<gene>
    <name evidence="4" type="ORF">HBA54_18110</name>
</gene>
<dbReference type="InterPro" id="IPR036737">
    <property type="entry name" value="OmpA-like_sf"/>
</dbReference>
<dbReference type="NCBIfam" id="NF006543">
    <property type="entry name" value="PRK09039.1-2"/>
    <property type="match status" value="1"/>
</dbReference>
<feature type="coiled-coil region" evidence="2">
    <location>
        <begin position="48"/>
        <end position="201"/>
    </location>
</feature>
<comment type="caution">
    <text evidence="4">The sequence shown here is derived from an EMBL/GenBank/DDBJ whole genome shotgun (WGS) entry which is preliminary data.</text>
</comment>
<sequence>MYALGRGGSRRSINIWPGFVDGLATLLMVVIFVLMVFMVAQFFLTVAITGKDEALLRLENEINELADLLALERNASTELRTSVAQLSSELQSSLAARESLAGQLAALTEQRESLAEQLAALADERDSLASLLAAEQEESNRLAALANANDEELEQARSALAERDTALAESQQALDARQAELDAALARLQTDQKKLEEALAAIAAGRLELEAAYTTIDADKEKIEAQLAELAILKSLRDDLVEKLRAAEAAGQDTSAALVEQTKLSEEAQIQISLLNQQLAVLRQQLSTLSEALDLAESQNEAQQVQIADLGKRLNVALASKVQELARYRSEFFGRLREAIGNRQDIRIVGDRFVFQSEILFQSGSATIGDQGQVQLGRLAETLKEISGTIPTELDWVMRVDGHTDRAPIATFQFPSNWELSAARAIAVVKFMIDRGIPANRLAATGFGEFQPLDGGNDEIAFRRNRRIEFKLTQR</sequence>
<dbReference type="InterPro" id="IPR006665">
    <property type="entry name" value="OmpA-like"/>
</dbReference>
<evidence type="ECO:0000256" key="2">
    <source>
        <dbReference type="SAM" id="Coils"/>
    </source>
</evidence>
<keyword evidence="1" id="KW-0472">Membrane</keyword>
<dbReference type="PANTHER" id="PTHR30329">
    <property type="entry name" value="STATOR ELEMENT OF FLAGELLAR MOTOR COMPLEX"/>
    <property type="match status" value="1"/>
</dbReference>
<dbReference type="Proteomes" id="UP000761264">
    <property type="component" value="Unassembled WGS sequence"/>
</dbReference>
<accession>A0A967K8K9</accession>
<dbReference type="PANTHER" id="PTHR30329:SF21">
    <property type="entry name" value="LIPOPROTEIN YIAD-RELATED"/>
    <property type="match status" value="1"/>
</dbReference>
<reference evidence="4" key="1">
    <citation type="submission" date="2020-03" db="EMBL/GenBank/DDBJ databases">
        <title>Genome of Pelagibius litoralis DSM 21314T.</title>
        <authorList>
            <person name="Wang G."/>
        </authorList>
    </citation>
    <scope>NUCLEOTIDE SEQUENCE</scope>
    <source>
        <strain evidence="4">DSM 21314</strain>
    </source>
</reference>
<evidence type="ECO:0000259" key="3">
    <source>
        <dbReference type="PROSITE" id="PS51123"/>
    </source>
</evidence>
<feature type="domain" description="OmpA-like" evidence="3">
    <location>
        <begin position="349"/>
        <end position="475"/>
    </location>
</feature>
<dbReference type="EMBL" id="JAAQPH010000014">
    <property type="protein sequence ID" value="NIA70513.1"/>
    <property type="molecule type" value="Genomic_DNA"/>
</dbReference>
<dbReference type="InterPro" id="IPR050330">
    <property type="entry name" value="Bact_OuterMem_StrucFunc"/>
</dbReference>